<evidence type="ECO:0000313" key="3">
    <source>
        <dbReference type="Proteomes" id="UP000676386"/>
    </source>
</evidence>
<feature type="transmembrane region" description="Helical" evidence="1">
    <location>
        <begin position="6"/>
        <end position="27"/>
    </location>
</feature>
<proteinExistence type="predicted"/>
<evidence type="ECO:0000256" key="1">
    <source>
        <dbReference type="SAM" id="Phobius"/>
    </source>
</evidence>
<sequence>MFNNTVLDIFIGLVFIYLLYSLLATILQEMLARWLSLRTHNLTYAIRVMLEDRNEEDKGCEIWKLIARYFKSQFFIVCHFFIPFPRKTFTRAFYSHPTIKYLGESEWKRKPAYLRPETFSQTVIQLLRGEEYDASQPQINYIEDTLFRKKSFKANINGRDEMIVIGQETLRHLRHIFHNAQRDSDRFKAMLEDWFNETMERAAGWYKRTVQFTLLIIGFLLALWFNIDTIAIYKLLSIDKTVREQMVQLATANTDKYEAMIKNIGYVSVGVPKVEVDSIGKKVVHIRDTVFVSDKTLKSTMDSVMRDGEKAQSLFSVSKKYQSDDSKIFGWLLTALAISLGAPFWFDLLNKLIQLRSTGPKPDTTSDPAIVKETSSVKRVG</sequence>
<dbReference type="RefSeq" id="WP_211972774.1">
    <property type="nucleotide sequence ID" value="NZ_CBFHAM010000019.1"/>
</dbReference>
<protein>
    <submittedName>
        <fullName evidence="2">Uncharacterized protein</fullName>
    </submittedName>
</protein>
<keyword evidence="1" id="KW-1133">Transmembrane helix</keyword>
<keyword evidence="3" id="KW-1185">Reference proteome</keyword>
<accession>A0ABS5IXI8</accession>
<evidence type="ECO:0000313" key="2">
    <source>
        <dbReference type="EMBL" id="MBS0027669.1"/>
    </source>
</evidence>
<feature type="transmembrane region" description="Helical" evidence="1">
    <location>
        <begin position="209"/>
        <end position="227"/>
    </location>
</feature>
<name>A0ABS5IXI8_9BACT</name>
<dbReference type="EMBL" id="JAGTXB010000004">
    <property type="protein sequence ID" value="MBS0027669.1"/>
    <property type="molecule type" value="Genomic_DNA"/>
</dbReference>
<keyword evidence="1" id="KW-0472">Membrane</keyword>
<dbReference type="Proteomes" id="UP000676386">
    <property type="component" value="Unassembled WGS sequence"/>
</dbReference>
<gene>
    <name evidence="2" type="ORF">KE626_10150</name>
</gene>
<comment type="caution">
    <text evidence="2">The sequence shown here is derived from an EMBL/GenBank/DDBJ whole genome shotgun (WGS) entry which is preliminary data.</text>
</comment>
<organism evidence="2 3">
    <name type="scientific">Chitinophaga hostae</name>
    <dbReference type="NCBI Taxonomy" id="2831022"/>
    <lineage>
        <taxon>Bacteria</taxon>
        <taxon>Pseudomonadati</taxon>
        <taxon>Bacteroidota</taxon>
        <taxon>Chitinophagia</taxon>
        <taxon>Chitinophagales</taxon>
        <taxon>Chitinophagaceae</taxon>
        <taxon>Chitinophaga</taxon>
    </lineage>
</organism>
<reference evidence="2 3" key="1">
    <citation type="submission" date="2021-04" db="EMBL/GenBank/DDBJ databases">
        <title>Chitinophaga sp. nov., isolated from the rhizosphere soil.</title>
        <authorList>
            <person name="He S."/>
        </authorList>
    </citation>
    <scope>NUCLEOTIDE SEQUENCE [LARGE SCALE GENOMIC DNA]</scope>
    <source>
        <strain evidence="2 3">2R12</strain>
    </source>
</reference>
<keyword evidence="1" id="KW-0812">Transmembrane</keyword>
<feature type="transmembrane region" description="Helical" evidence="1">
    <location>
        <begin position="328"/>
        <end position="346"/>
    </location>
</feature>